<dbReference type="SUPFAM" id="SSF54106">
    <property type="entry name" value="LysM domain"/>
    <property type="match status" value="1"/>
</dbReference>
<feature type="region of interest" description="Disordered" evidence="1">
    <location>
        <begin position="296"/>
        <end position="319"/>
    </location>
</feature>
<dbReference type="PROSITE" id="PS51782">
    <property type="entry name" value="LYSM"/>
    <property type="match status" value="1"/>
</dbReference>
<dbReference type="InterPro" id="IPR036779">
    <property type="entry name" value="LysM_dom_sf"/>
</dbReference>
<protein>
    <submittedName>
        <fullName evidence="3">LysM peptidoglycan-binding domain-containing protein</fullName>
    </submittedName>
</protein>
<dbReference type="CDD" id="cd00118">
    <property type="entry name" value="LysM"/>
    <property type="match status" value="1"/>
</dbReference>
<keyword evidence="4" id="KW-1185">Reference proteome</keyword>
<dbReference type="PANTHER" id="PTHR34700">
    <property type="entry name" value="POTASSIUM BINDING PROTEIN KBP"/>
    <property type="match status" value="1"/>
</dbReference>
<dbReference type="InterPro" id="IPR052196">
    <property type="entry name" value="Bact_Kbp"/>
</dbReference>
<gene>
    <name evidence="3" type="ORF">ABXS05_24750</name>
</gene>
<dbReference type="EMBL" id="JBFNQD010000010">
    <property type="protein sequence ID" value="MEW9308784.1"/>
    <property type="molecule type" value="Genomic_DNA"/>
</dbReference>
<evidence type="ECO:0000313" key="3">
    <source>
        <dbReference type="EMBL" id="MEW9308784.1"/>
    </source>
</evidence>
<dbReference type="RefSeq" id="WP_367625719.1">
    <property type="nucleotide sequence ID" value="NZ_JBFNQD010000010.1"/>
</dbReference>
<proteinExistence type="predicted"/>
<dbReference type="PANTHER" id="PTHR34700:SF4">
    <property type="entry name" value="PHAGE-LIKE ELEMENT PBSX PROTEIN XKDP"/>
    <property type="match status" value="1"/>
</dbReference>
<organism evidence="3 4">
    <name type="scientific">Labrys neptuniae</name>
    <dbReference type="NCBI Taxonomy" id="376174"/>
    <lineage>
        <taxon>Bacteria</taxon>
        <taxon>Pseudomonadati</taxon>
        <taxon>Pseudomonadota</taxon>
        <taxon>Alphaproteobacteria</taxon>
        <taxon>Hyphomicrobiales</taxon>
        <taxon>Xanthobacteraceae</taxon>
        <taxon>Labrys</taxon>
    </lineage>
</organism>
<reference evidence="3 4" key="1">
    <citation type="submission" date="2024-07" db="EMBL/GenBank/DDBJ databases">
        <title>Description of Labrys sedimenti sp. nov., isolated from a diclofenac-degrading enrichment culture.</title>
        <authorList>
            <person name="Tancsics A."/>
            <person name="Csepanyi A."/>
        </authorList>
    </citation>
    <scope>NUCLEOTIDE SEQUENCE [LARGE SCALE GENOMIC DNA]</scope>
    <source>
        <strain evidence="3 4">LMG 23578</strain>
    </source>
</reference>
<name>A0ABV3PT18_9HYPH</name>
<dbReference type="Gene3D" id="3.10.350.10">
    <property type="entry name" value="LysM domain"/>
    <property type="match status" value="1"/>
</dbReference>
<dbReference type="InterPro" id="IPR018392">
    <property type="entry name" value="LysM"/>
</dbReference>
<feature type="domain" description="LysM" evidence="2">
    <location>
        <begin position="4"/>
        <end position="62"/>
    </location>
</feature>
<evidence type="ECO:0000256" key="1">
    <source>
        <dbReference type="SAM" id="MobiDB-lite"/>
    </source>
</evidence>
<sequence length="386" mass="41015">MQAGRYVIKQGDTLWGIAGRYYGNPVRWPEIYAYNNEPAIVAKTGHGIVNPDLIKAGAVIYLPKQHRRVVLRGTSTGGPAPTAAPQSANPPAPSSPMPVPAPTRGSTTPSHSHTRTQPDAGSNPAARTLANNFGFGYQLDDLPIIEIKGNGFSAKVKLKGAIFLQPTDKVPLLVYSNKGLESQARQQTSTVLGELVSGGKLSWDRKSNSVTYECQLTLRANAHSPGAQFSAGISSAGEPVLKATLTYPRMTGRIRDYVYVASEFKVEIELKPDQHLRPPLPEPVLAPSYRPVPDATRVWRPQPVHTDRKPAPTPESSSGIHWGKATVAIVGAVVIVGLTLLEDAATAGGGVADDPASFAAAGALLRWGLRRAAVQAAPRLAPALAY</sequence>
<evidence type="ECO:0000313" key="4">
    <source>
        <dbReference type="Proteomes" id="UP001555786"/>
    </source>
</evidence>
<feature type="compositionally biased region" description="Polar residues" evidence="1">
    <location>
        <begin position="104"/>
        <end position="120"/>
    </location>
</feature>
<comment type="caution">
    <text evidence="3">The sequence shown here is derived from an EMBL/GenBank/DDBJ whole genome shotgun (WGS) entry which is preliminary data.</text>
</comment>
<feature type="region of interest" description="Disordered" evidence="1">
    <location>
        <begin position="72"/>
        <end position="127"/>
    </location>
</feature>
<dbReference type="Proteomes" id="UP001555786">
    <property type="component" value="Unassembled WGS sequence"/>
</dbReference>
<dbReference type="Pfam" id="PF01476">
    <property type="entry name" value="LysM"/>
    <property type="match status" value="1"/>
</dbReference>
<accession>A0ABV3PT18</accession>
<dbReference type="SMART" id="SM00257">
    <property type="entry name" value="LysM"/>
    <property type="match status" value="1"/>
</dbReference>
<evidence type="ECO:0000259" key="2">
    <source>
        <dbReference type="PROSITE" id="PS51782"/>
    </source>
</evidence>
<feature type="compositionally biased region" description="Pro residues" evidence="1">
    <location>
        <begin position="88"/>
        <end position="101"/>
    </location>
</feature>